<dbReference type="Proteomes" id="UP000243217">
    <property type="component" value="Unassembled WGS sequence"/>
</dbReference>
<sequence>MFDQPVNAQVLVDLGVASRILPYQSLTAKQLADDVSDILANTKDIQTKAKNVAASLSEESSGALDSYCDVILNASPLNAKLKAF</sequence>
<proteinExistence type="predicted"/>
<dbReference type="SUPFAM" id="SSF53756">
    <property type="entry name" value="UDP-Glycosyltransferase/glycogen phosphorylase"/>
    <property type="match status" value="1"/>
</dbReference>
<evidence type="ECO:0000313" key="2">
    <source>
        <dbReference type="Proteomes" id="UP000243217"/>
    </source>
</evidence>
<dbReference type="EMBL" id="JNBS01000473">
    <property type="protein sequence ID" value="OQS05318.1"/>
    <property type="molecule type" value="Genomic_DNA"/>
</dbReference>
<dbReference type="Gene3D" id="3.40.50.2000">
    <property type="entry name" value="Glycogen Phosphorylase B"/>
    <property type="match status" value="1"/>
</dbReference>
<protein>
    <submittedName>
        <fullName evidence="1">Uncharacterized protein</fullName>
    </submittedName>
</protein>
<organism evidence="1 2">
    <name type="scientific">Thraustotheca clavata</name>
    <dbReference type="NCBI Taxonomy" id="74557"/>
    <lineage>
        <taxon>Eukaryota</taxon>
        <taxon>Sar</taxon>
        <taxon>Stramenopiles</taxon>
        <taxon>Oomycota</taxon>
        <taxon>Saprolegniomycetes</taxon>
        <taxon>Saprolegniales</taxon>
        <taxon>Achlyaceae</taxon>
        <taxon>Thraustotheca</taxon>
    </lineage>
</organism>
<dbReference type="AlphaFoldDB" id="A0A1W0A505"/>
<comment type="caution">
    <text evidence="1">The sequence shown here is derived from an EMBL/GenBank/DDBJ whole genome shotgun (WGS) entry which is preliminary data.</text>
</comment>
<gene>
    <name evidence="1" type="ORF">THRCLA_20655</name>
</gene>
<evidence type="ECO:0000313" key="1">
    <source>
        <dbReference type="EMBL" id="OQS05318.1"/>
    </source>
</evidence>
<reference evidence="1 2" key="1">
    <citation type="journal article" date="2014" name="Genome Biol. Evol.">
        <title>The secreted proteins of Achlya hypogyna and Thraustotheca clavata identify the ancestral oomycete secretome and reveal gene acquisitions by horizontal gene transfer.</title>
        <authorList>
            <person name="Misner I."/>
            <person name="Blouin N."/>
            <person name="Leonard G."/>
            <person name="Richards T.A."/>
            <person name="Lane C.E."/>
        </authorList>
    </citation>
    <scope>NUCLEOTIDE SEQUENCE [LARGE SCALE GENOMIC DNA]</scope>
    <source>
        <strain evidence="1 2">ATCC 34112</strain>
    </source>
</reference>
<accession>A0A1W0A505</accession>
<keyword evidence="2" id="KW-1185">Reference proteome</keyword>
<name>A0A1W0A505_9STRA</name>